<evidence type="ECO:0008006" key="13">
    <source>
        <dbReference type="Google" id="ProtNLM"/>
    </source>
</evidence>
<dbReference type="Pfam" id="PF00105">
    <property type="entry name" value="zf-C4"/>
    <property type="match status" value="1"/>
</dbReference>
<dbReference type="EMBL" id="CAJPIZ010000590">
    <property type="protein sequence ID" value="CAG2101821.1"/>
    <property type="molecule type" value="Genomic_DNA"/>
</dbReference>
<evidence type="ECO:0000256" key="2">
    <source>
        <dbReference type="ARBA" id="ARBA00022771"/>
    </source>
</evidence>
<dbReference type="GO" id="GO:0004879">
    <property type="term" value="F:nuclear receptor activity"/>
    <property type="evidence" value="ECO:0007669"/>
    <property type="project" value="TreeGrafter"/>
</dbReference>
<dbReference type="SMART" id="SM00399">
    <property type="entry name" value="ZnF_C4"/>
    <property type="match status" value="1"/>
</dbReference>
<dbReference type="InterPro" id="IPR001628">
    <property type="entry name" value="Znf_hrmn_rcpt"/>
</dbReference>
<dbReference type="AlphaFoldDB" id="A0A7R9KEE6"/>
<dbReference type="GO" id="GO:0008270">
    <property type="term" value="F:zinc ion binding"/>
    <property type="evidence" value="ECO:0007669"/>
    <property type="project" value="UniProtKB-KW"/>
</dbReference>
<keyword evidence="1" id="KW-0479">Metal-binding</keyword>
<dbReference type="PROSITE" id="PS00031">
    <property type="entry name" value="NUCLEAR_REC_DBD_1"/>
    <property type="match status" value="1"/>
</dbReference>
<dbReference type="InterPro" id="IPR050234">
    <property type="entry name" value="Nuclear_hormone_rcpt_NR1"/>
</dbReference>
<dbReference type="GO" id="GO:0000978">
    <property type="term" value="F:RNA polymerase II cis-regulatory region sequence-specific DNA binding"/>
    <property type="evidence" value="ECO:0007669"/>
    <property type="project" value="TreeGrafter"/>
</dbReference>
<dbReference type="InterPro" id="IPR013088">
    <property type="entry name" value="Znf_NHR/GATA"/>
</dbReference>
<evidence type="ECO:0000256" key="6">
    <source>
        <dbReference type="ARBA" id="ARBA00023163"/>
    </source>
</evidence>
<evidence type="ECO:0000259" key="10">
    <source>
        <dbReference type="PROSITE" id="PS51843"/>
    </source>
</evidence>
<accession>A0A7R9KEE6</accession>
<keyword evidence="8" id="KW-0539">Nucleus</keyword>
<dbReference type="EMBL" id="OC855165">
    <property type="protein sequence ID" value="CAD7621391.1"/>
    <property type="molecule type" value="Genomic_DNA"/>
</dbReference>
<dbReference type="GO" id="GO:0045944">
    <property type="term" value="P:positive regulation of transcription by RNA polymerase II"/>
    <property type="evidence" value="ECO:0007669"/>
    <property type="project" value="TreeGrafter"/>
</dbReference>
<dbReference type="SUPFAM" id="SSF57716">
    <property type="entry name" value="Glucocorticoid receptor-like (DNA-binding domain)"/>
    <property type="match status" value="1"/>
</dbReference>
<gene>
    <name evidence="11" type="ORF">OSB1V03_LOCUS1862</name>
</gene>
<evidence type="ECO:0000256" key="3">
    <source>
        <dbReference type="ARBA" id="ARBA00022833"/>
    </source>
</evidence>
<dbReference type="Gene3D" id="1.10.565.10">
    <property type="entry name" value="Retinoid X Receptor"/>
    <property type="match status" value="1"/>
</dbReference>
<keyword evidence="12" id="KW-1185">Reference proteome</keyword>
<organism evidence="11">
    <name type="scientific">Medioppia subpectinata</name>
    <dbReference type="NCBI Taxonomy" id="1979941"/>
    <lineage>
        <taxon>Eukaryota</taxon>
        <taxon>Metazoa</taxon>
        <taxon>Ecdysozoa</taxon>
        <taxon>Arthropoda</taxon>
        <taxon>Chelicerata</taxon>
        <taxon>Arachnida</taxon>
        <taxon>Acari</taxon>
        <taxon>Acariformes</taxon>
        <taxon>Sarcoptiformes</taxon>
        <taxon>Oribatida</taxon>
        <taxon>Brachypylina</taxon>
        <taxon>Oppioidea</taxon>
        <taxon>Oppiidae</taxon>
        <taxon>Medioppia</taxon>
    </lineage>
</organism>
<dbReference type="PROSITE" id="PS51843">
    <property type="entry name" value="NR_LBD"/>
    <property type="match status" value="1"/>
</dbReference>
<keyword evidence="6" id="KW-0804">Transcription</keyword>
<evidence type="ECO:0000256" key="8">
    <source>
        <dbReference type="ARBA" id="ARBA00023242"/>
    </source>
</evidence>
<name>A0A7R9KEE6_9ACAR</name>
<feature type="domain" description="NR LBD" evidence="10">
    <location>
        <begin position="207"/>
        <end position="359"/>
    </location>
</feature>
<keyword evidence="2" id="KW-0863">Zinc-finger</keyword>
<dbReference type="PROSITE" id="PS51030">
    <property type="entry name" value="NUCLEAR_REC_DBD_2"/>
    <property type="match status" value="1"/>
</dbReference>
<dbReference type="Gene3D" id="3.30.50.10">
    <property type="entry name" value="Erythroid Transcription Factor GATA-1, subunit A"/>
    <property type="match status" value="1"/>
</dbReference>
<evidence type="ECO:0000313" key="11">
    <source>
        <dbReference type="EMBL" id="CAD7621391.1"/>
    </source>
</evidence>
<dbReference type="SUPFAM" id="SSF48508">
    <property type="entry name" value="Nuclear receptor ligand-binding domain"/>
    <property type="match status" value="1"/>
</dbReference>
<dbReference type="GO" id="GO:0030154">
    <property type="term" value="P:cell differentiation"/>
    <property type="evidence" value="ECO:0007669"/>
    <property type="project" value="TreeGrafter"/>
</dbReference>
<dbReference type="Proteomes" id="UP000759131">
    <property type="component" value="Unassembled WGS sequence"/>
</dbReference>
<keyword evidence="5" id="KW-0238">DNA-binding</keyword>
<keyword evidence="4" id="KW-0805">Transcription regulation</keyword>
<proteinExistence type="predicted"/>
<evidence type="ECO:0000256" key="5">
    <source>
        <dbReference type="ARBA" id="ARBA00023125"/>
    </source>
</evidence>
<evidence type="ECO:0000259" key="9">
    <source>
        <dbReference type="PROSITE" id="PS51030"/>
    </source>
</evidence>
<reference evidence="11" key="1">
    <citation type="submission" date="2020-11" db="EMBL/GenBank/DDBJ databases">
        <authorList>
            <person name="Tran Van P."/>
        </authorList>
    </citation>
    <scope>NUCLEOTIDE SEQUENCE</scope>
</reference>
<sequence>MNKFNVNPMDTNQTNKFCVVCGDKGIGFNFDALTCESCKCFFRRNALRDLDCKLGANNCIITVNTRKNCPKCRVEKCLAKGMKKDMIMNAEARTKRRLIIAQNRLKRKLGSEVRCHEFEHHIKHEDYYDYYNYSDVWTQSSDSSSPQTPQPIGWSTTTSTADPFDFNATDYELYDIFGDNCPSDDYKVRTYERAFALGMSVMSVARPVTDYSTQFNELEGNRFRELSYATQILAISLSTGTVQPVMSAEEFLMIIDLQKLHDIKNVVKMCKMLVSFKGICDHDKITLLKYGAHEVHCMRSITYYDIANESWTINLNDKKAMVLRLDFIKDSEIYCDFREYINNIFTEIDSDMNLLNMVR</sequence>
<dbReference type="PRINTS" id="PR00047">
    <property type="entry name" value="STROIDFINGER"/>
</dbReference>
<dbReference type="PANTHER" id="PTHR24082">
    <property type="entry name" value="NUCLEAR HORMONE RECEPTOR"/>
    <property type="match status" value="1"/>
</dbReference>
<keyword evidence="3" id="KW-0862">Zinc</keyword>
<dbReference type="GO" id="GO:0000122">
    <property type="term" value="P:negative regulation of transcription by RNA polymerase II"/>
    <property type="evidence" value="ECO:0007669"/>
    <property type="project" value="TreeGrafter"/>
</dbReference>
<dbReference type="PANTHER" id="PTHR24082:SF507">
    <property type="entry name" value="BILE ACID RECEPTOR-RELATED"/>
    <property type="match status" value="1"/>
</dbReference>
<dbReference type="InterPro" id="IPR035500">
    <property type="entry name" value="NHR-like_dom_sf"/>
</dbReference>
<protein>
    <recommendedName>
        <fullName evidence="13">Nuclear receptor domain-containing protein</fullName>
    </recommendedName>
</protein>
<evidence type="ECO:0000256" key="1">
    <source>
        <dbReference type="ARBA" id="ARBA00022723"/>
    </source>
</evidence>
<evidence type="ECO:0000256" key="7">
    <source>
        <dbReference type="ARBA" id="ARBA00023170"/>
    </source>
</evidence>
<dbReference type="InterPro" id="IPR000536">
    <property type="entry name" value="Nucl_hrmn_rcpt_lig-bd"/>
</dbReference>
<evidence type="ECO:0000256" key="4">
    <source>
        <dbReference type="ARBA" id="ARBA00023015"/>
    </source>
</evidence>
<feature type="domain" description="Nuclear receptor" evidence="9">
    <location>
        <begin position="15"/>
        <end position="89"/>
    </location>
</feature>
<dbReference type="OrthoDB" id="6352325at2759"/>
<keyword evidence="7" id="KW-0675">Receptor</keyword>
<evidence type="ECO:0000313" key="12">
    <source>
        <dbReference type="Proteomes" id="UP000759131"/>
    </source>
</evidence>